<keyword evidence="1" id="KW-0862">Zinc</keyword>
<keyword evidence="1" id="KW-0863">Zinc-finger</keyword>
<dbReference type="InterPro" id="IPR001878">
    <property type="entry name" value="Znf_CCHC"/>
</dbReference>
<dbReference type="GO" id="GO:0008270">
    <property type="term" value="F:zinc ion binding"/>
    <property type="evidence" value="ECO:0007669"/>
    <property type="project" value="UniProtKB-KW"/>
</dbReference>
<organism evidence="4 5">
    <name type="scientific">Lithospermum erythrorhizon</name>
    <name type="common">Purple gromwell</name>
    <name type="synonym">Lithospermum officinale var. erythrorhizon</name>
    <dbReference type="NCBI Taxonomy" id="34254"/>
    <lineage>
        <taxon>Eukaryota</taxon>
        <taxon>Viridiplantae</taxon>
        <taxon>Streptophyta</taxon>
        <taxon>Embryophyta</taxon>
        <taxon>Tracheophyta</taxon>
        <taxon>Spermatophyta</taxon>
        <taxon>Magnoliopsida</taxon>
        <taxon>eudicotyledons</taxon>
        <taxon>Gunneridae</taxon>
        <taxon>Pentapetalae</taxon>
        <taxon>asterids</taxon>
        <taxon>lamiids</taxon>
        <taxon>Boraginales</taxon>
        <taxon>Boraginaceae</taxon>
        <taxon>Boraginoideae</taxon>
        <taxon>Lithospermeae</taxon>
        <taxon>Lithospermum</taxon>
    </lineage>
</organism>
<feature type="domain" description="CCHC-type" evidence="3">
    <location>
        <begin position="256"/>
        <end position="271"/>
    </location>
</feature>
<evidence type="ECO:0000256" key="1">
    <source>
        <dbReference type="PROSITE-ProRule" id="PRU00047"/>
    </source>
</evidence>
<dbReference type="PROSITE" id="PS50158">
    <property type="entry name" value="ZF_CCHC"/>
    <property type="match status" value="1"/>
</dbReference>
<keyword evidence="1" id="KW-0479">Metal-binding</keyword>
<dbReference type="PANTHER" id="PTHR35317">
    <property type="entry name" value="OS04G0629600 PROTEIN"/>
    <property type="match status" value="1"/>
</dbReference>
<feature type="region of interest" description="Disordered" evidence="2">
    <location>
        <begin position="225"/>
        <end position="246"/>
    </location>
</feature>
<evidence type="ECO:0000313" key="5">
    <source>
        <dbReference type="Proteomes" id="UP001454036"/>
    </source>
</evidence>
<sequence>MSDEKNMIKVLKFEGHYDHWRELMENLLKAKGLWGMIERGHVEPLDGNMLNDNQRALLDEARMQDYQVKHYLFQAINRTVFEQILDRSTSKIIWDSMEKKFGGNEKVKKAMRNSLRREFELLEMKKDETIEDYFGRVTSIANKLRTNGEEMKDRVIVEKILRTLSDPFTYVVISIEESHDIEEMSVDELQGTLSMHEKKFDREKREDVDQVLQVEDKFVTKFGRGRGSSYRGRGRGRGGSSRGGGRSNYNKTTIECYKCHNLGHFQYECPEWNKEVNYAVSEEEDEFLLMAEVGDEQDIKDIWYIDSGCSNHMCKEENMFSSLDKTFSHTVKLGNNNRLQVRGKGNVKFNWKGTIYTITDVYFIRELKSNLLSVGQF</sequence>
<evidence type="ECO:0000313" key="4">
    <source>
        <dbReference type="EMBL" id="GAA0144188.1"/>
    </source>
</evidence>
<accession>A0AAV3NYX4</accession>
<proteinExistence type="predicted"/>
<name>A0AAV3NYX4_LITER</name>
<reference evidence="4 5" key="1">
    <citation type="submission" date="2024-01" db="EMBL/GenBank/DDBJ databases">
        <title>The complete chloroplast genome sequence of Lithospermum erythrorhizon: insights into the phylogenetic relationship among Boraginaceae species and the maternal lineages of purple gromwells.</title>
        <authorList>
            <person name="Okada T."/>
            <person name="Watanabe K."/>
        </authorList>
    </citation>
    <scope>NUCLEOTIDE SEQUENCE [LARGE SCALE GENOMIC DNA]</scope>
</reference>
<evidence type="ECO:0000256" key="2">
    <source>
        <dbReference type="SAM" id="MobiDB-lite"/>
    </source>
</evidence>
<comment type="caution">
    <text evidence="4">The sequence shown here is derived from an EMBL/GenBank/DDBJ whole genome shotgun (WGS) entry which is preliminary data.</text>
</comment>
<dbReference type="InterPro" id="IPR036875">
    <property type="entry name" value="Znf_CCHC_sf"/>
</dbReference>
<dbReference type="PANTHER" id="PTHR35317:SF27">
    <property type="entry name" value="RETROVIRUS-RELATED POL POLYPROTEIN FROM TRANSPOSON TNT 1-94"/>
    <property type="match status" value="1"/>
</dbReference>
<evidence type="ECO:0000259" key="3">
    <source>
        <dbReference type="PROSITE" id="PS50158"/>
    </source>
</evidence>
<dbReference type="AlphaFoldDB" id="A0AAV3NYX4"/>
<dbReference type="EMBL" id="BAABME010000615">
    <property type="protein sequence ID" value="GAA0144188.1"/>
    <property type="molecule type" value="Genomic_DNA"/>
</dbReference>
<dbReference type="Pfam" id="PF22936">
    <property type="entry name" value="Pol_BBD"/>
    <property type="match status" value="1"/>
</dbReference>
<protein>
    <recommendedName>
        <fullName evidence="3">CCHC-type domain-containing protein</fullName>
    </recommendedName>
</protein>
<dbReference type="GO" id="GO:0003676">
    <property type="term" value="F:nucleic acid binding"/>
    <property type="evidence" value="ECO:0007669"/>
    <property type="project" value="InterPro"/>
</dbReference>
<dbReference type="SUPFAM" id="SSF57756">
    <property type="entry name" value="Retrovirus zinc finger-like domains"/>
    <property type="match status" value="1"/>
</dbReference>
<gene>
    <name evidence="4" type="ORF">LIER_04700</name>
</gene>
<dbReference type="InterPro" id="IPR054722">
    <property type="entry name" value="PolX-like_BBD"/>
</dbReference>
<keyword evidence="5" id="KW-1185">Reference proteome</keyword>
<feature type="compositionally biased region" description="Gly residues" evidence="2">
    <location>
        <begin position="237"/>
        <end position="246"/>
    </location>
</feature>
<dbReference type="Proteomes" id="UP001454036">
    <property type="component" value="Unassembled WGS sequence"/>
</dbReference>
<dbReference type="Pfam" id="PF14223">
    <property type="entry name" value="Retrotran_gag_2"/>
    <property type="match status" value="1"/>
</dbReference>